<comment type="similarity">
    <text evidence="1">Belongs to the universal stress protein A family.</text>
</comment>
<dbReference type="CDD" id="cd00293">
    <property type="entry name" value="USP-like"/>
    <property type="match status" value="1"/>
</dbReference>
<organism evidence="3 4">
    <name type="scientific">Lichenicola cladoniae</name>
    <dbReference type="NCBI Taxonomy" id="1484109"/>
    <lineage>
        <taxon>Bacteria</taxon>
        <taxon>Pseudomonadati</taxon>
        <taxon>Pseudomonadota</taxon>
        <taxon>Alphaproteobacteria</taxon>
        <taxon>Acetobacterales</taxon>
        <taxon>Acetobacteraceae</taxon>
        <taxon>Lichenicola</taxon>
    </lineage>
</organism>
<protein>
    <submittedName>
        <fullName evidence="3">Universal stress protein</fullName>
    </submittedName>
</protein>
<accession>A0A6M8HVN4</accession>
<feature type="domain" description="UspA" evidence="2">
    <location>
        <begin position="242"/>
        <end position="297"/>
    </location>
</feature>
<dbReference type="PANTHER" id="PTHR46268">
    <property type="entry name" value="STRESS RESPONSE PROTEIN NHAX"/>
    <property type="match status" value="1"/>
</dbReference>
<dbReference type="PANTHER" id="PTHR46268:SF15">
    <property type="entry name" value="UNIVERSAL STRESS PROTEIN HP_0031"/>
    <property type="match status" value="1"/>
</dbReference>
<dbReference type="EMBL" id="CP053708">
    <property type="protein sequence ID" value="QKE92207.1"/>
    <property type="molecule type" value="Genomic_DNA"/>
</dbReference>
<gene>
    <name evidence="3" type="ORF">HN018_21150</name>
</gene>
<name>A0A6M8HVN4_9PROT</name>
<evidence type="ECO:0000259" key="2">
    <source>
        <dbReference type="Pfam" id="PF00582"/>
    </source>
</evidence>
<evidence type="ECO:0000256" key="1">
    <source>
        <dbReference type="ARBA" id="ARBA00008791"/>
    </source>
</evidence>
<dbReference type="InterPro" id="IPR006016">
    <property type="entry name" value="UspA"/>
</dbReference>
<dbReference type="KEGG" id="lck:HN018_21150"/>
<dbReference type="AlphaFoldDB" id="A0A6M8HVN4"/>
<evidence type="ECO:0000313" key="3">
    <source>
        <dbReference type="EMBL" id="QKE92207.1"/>
    </source>
</evidence>
<dbReference type="Proteomes" id="UP000500767">
    <property type="component" value="Chromosome"/>
</dbReference>
<reference evidence="3 4" key="1">
    <citation type="journal article" date="2014" name="World J. Microbiol. Biotechnol.">
        <title>Biodiversity and physiological characteristics of Antarctic and Arctic lichens-associated bacteria.</title>
        <authorList>
            <person name="Lee Y.M."/>
            <person name="Kim E.H."/>
            <person name="Lee H.K."/>
            <person name="Hong S.G."/>
        </authorList>
    </citation>
    <scope>NUCLEOTIDE SEQUENCE [LARGE SCALE GENOMIC DNA]</scope>
    <source>
        <strain evidence="3 4">PAMC 26569</strain>
    </source>
</reference>
<sequence>MGDIAAILLPLNGASTDEAAIEMGLGLARRFSAHLQALHVATDSREVAPLAGEGLSGAMVEEMMSVAERESVRRTSRARVLFDAALSEPNETPVVLVDRLPHGPAAGRSATAGFRSVIGREHELVAHAARLSDLILIPHPDSDDAISSSEALHGVLFDSGRPVIIAPKVVPASIGRRICVAWNGTAESASAVFSALPWMEQAEAVQVLYSDDYQRRGPEAAELVNYLAGHGITATAAAFFKPKDGRVGAGLLAATTAFDADLLVMGAYSHSRLRQLIMGGVTRYVIGNATLPVLMAR</sequence>
<keyword evidence="4" id="KW-1185">Reference proteome</keyword>
<proteinExistence type="inferred from homology"/>
<dbReference type="SUPFAM" id="SSF52402">
    <property type="entry name" value="Adenine nucleotide alpha hydrolases-like"/>
    <property type="match status" value="2"/>
</dbReference>
<dbReference type="Pfam" id="PF00582">
    <property type="entry name" value="Usp"/>
    <property type="match status" value="1"/>
</dbReference>
<dbReference type="PRINTS" id="PR01438">
    <property type="entry name" value="UNVRSLSTRESS"/>
</dbReference>
<evidence type="ECO:0000313" key="4">
    <source>
        <dbReference type="Proteomes" id="UP000500767"/>
    </source>
</evidence>
<dbReference type="Gene3D" id="3.40.50.12370">
    <property type="match status" value="1"/>
</dbReference>
<dbReference type="InterPro" id="IPR006015">
    <property type="entry name" value="Universal_stress_UspA"/>
</dbReference>
<dbReference type="RefSeq" id="WP_171836958.1">
    <property type="nucleotide sequence ID" value="NZ_CP053708.1"/>
</dbReference>